<keyword evidence="7" id="KW-1185">Reference proteome</keyword>
<keyword evidence="2 5" id="KW-0812">Transmembrane</keyword>
<dbReference type="GO" id="GO:0022857">
    <property type="term" value="F:transmembrane transporter activity"/>
    <property type="evidence" value="ECO:0007669"/>
    <property type="project" value="InterPro"/>
</dbReference>
<proteinExistence type="predicted"/>
<organism evidence="6 7">
    <name type="scientific">Dispira parvispora</name>
    <dbReference type="NCBI Taxonomy" id="1520584"/>
    <lineage>
        <taxon>Eukaryota</taxon>
        <taxon>Fungi</taxon>
        <taxon>Fungi incertae sedis</taxon>
        <taxon>Zoopagomycota</taxon>
        <taxon>Kickxellomycotina</taxon>
        <taxon>Dimargaritomycetes</taxon>
        <taxon>Dimargaritales</taxon>
        <taxon>Dimargaritaceae</taxon>
        <taxon>Dispira</taxon>
    </lineage>
</organism>
<feature type="transmembrane region" description="Helical" evidence="5">
    <location>
        <begin position="169"/>
        <end position="187"/>
    </location>
</feature>
<evidence type="ECO:0000256" key="5">
    <source>
        <dbReference type="SAM" id="Phobius"/>
    </source>
</evidence>
<feature type="transmembrane region" description="Helical" evidence="5">
    <location>
        <begin position="137"/>
        <end position="157"/>
    </location>
</feature>
<evidence type="ECO:0000256" key="2">
    <source>
        <dbReference type="ARBA" id="ARBA00022692"/>
    </source>
</evidence>
<keyword evidence="3 5" id="KW-1133">Transmembrane helix</keyword>
<dbReference type="Pfam" id="PF07690">
    <property type="entry name" value="MFS_1"/>
    <property type="match status" value="1"/>
</dbReference>
<feature type="transmembrane region" description="Helical" evidence="5">
    <location>
        <begin position="261"/>
        <end position="278"/>
    </location>
</feature>
<dbReference type="AlphaFoldDB" id="A0A9W8AKI7"/>
<dbReference type="Proteomes" id="UP001150925">
    <property type="component" value="Unassembled WGS sequence"/>
</dbReference>
<feature type="non-terminal residue" evidence="6">
    <location>
        <position position="284"/>
    </location>
</feature>
<evidence type="ECO:0000256" key="3">
    <source>
        <dbReference type="ARBA" id="ARBA00022989"/>
    </source>
</evidence>
<keyword evidence="4 5" id="KW-0472">Membrane</keyword>
<dbReference type="InterPro" id="IPR051617">
    <property type="entry name" value="UNC-93-like_regulator"/>
</dbReference>
<dbReference type="OrthoDB" id="196103at2759"/>
<protein>
    <submittedName>
        <fullName evidence="6">Uncharacterized protein</fullName>
    </submittedName>
</protein>
<accession>A0A9W8AKI7</accession>
<dbReference type="InterPro" id="IPR011701">
    <property type="entry name" value="MFS"/>
</dbReference>
<feature type="transmembrane region" description="Helical" evidence="5">
    <location>
        <begin position="12"/>
        <end position="32"/>
    </location>
</feature>
<evidence type="ECO:0000313" key="7">
    <source>
        <dbReference type="Proteomes" id="UP001150925"/>
    </source>
</evidence>
<dbReference type="PANTHER" id="PTHR23294">
    <property type="entry name" value="ET TRANSLATION PRODUCT-RELATED"/>
    <property type="match status" value="1"/>
</dbReference>
<dbReference type="SUPFAM" id="SSF103473">
    <property type="entry name" value="MFS general substrate transporter"/>
    <property type="match status" value="1"/>
</dbReference>
<dbReference type="GO" id="GO:0016020">
    <property type="term" value="C:membrane"/>
    <property type="evidence" value="ECO:0007669"/>
    <property type="project" value="UniProtKB-SubCell"/>
</dbReference>
<feature type="transmembrane region" description="Helical" evidence="5">
    <location>
        <begin position="44"/>
        <end position="68"/>
    </location>
</feature>
<comment type="subcellular location">
    <subcellularLocation>
        <location evidence="1">Membrane</location>
        <topology evidence="1">Multi-pass membrane protein</topology>
    </subcellularLocation>
</comment>
<reference evidence="6" key="1">
    <citation type="submission" date="2022-07" db="EMBL/GenBank/DDBJ databases">
        <title>Phylogenomic reconstructions and comparative analyses of Kickxellomycotina fungi.</title>
        <authorList>
            <person name="Reynolds N.K."/>
            <person name="Stajich J.E."/>
            <person name="Barry K."/>
            <person name="Grigoriev I.V."/>
            <person name="Crous P."/>
            <person name="Smith M.E."/>
        </authorList>
    </citation>
    <scope>NUCLEOTIDE SEQUENCE</scope>
    <source>
        <strain evidence="6">RSA 1196</strain>
    </source>
</reference>
<dbReference type="InterPro" id="IPR036259">
    <property type="entry name" value="MFS_trans_sf"/>
</dbReference>
<evidence type="ECO:0000256" key="1">
    <source>
        <dbReference type="ARBA" id="ARBA00004141"/>
    </source>
</evidence>
<dbReference type="PANTHER" id="PTHR23294:SF59">
    <property type="entry name" value="UNC93-LIKE PROTEIN C922.05C"/>
    <property type="match status" value="1"/>
</dbReference>
<dbReference type="EMBL" id="JANBPY010003355">
    <property type="protein sequence ID" value="KAJ1951971.1"/>
    <property type="molecule type" value="Genomic_DNA"/>
</dbReference>
<feature type="transmembrane region" description="Helical" evidence="5">
    <location>
        <begin position="80"/>
        <end position="99"/>
    </location>
</feature>
<sequence length="284" mass="30922">MFGPTRSTYAQFIIVVLIFFCAHGSFLIINGVGGGGLKDPQVSAMGNMISSIAQCIIGFFAGAIYNILGPRMSLLLGMSAYLFFAVSFLICYLTEFPYIVHIAGAYFGLANPIFWTAQGTLMLTYPTEQNKGKYITTFFLGFSACGVIGGLLVYIMYLTGDGNGFGVPFYLASISTAALGTALVFTLKPDSALVRDDGSAVQKKEFDGLKSELKGVMGIFTSKHMWILTPVFMTLGMPFAYYSNVFNFALFRGDGKGMNMIFYSIFGMIGSLAFGYYVDHVKFP</sequence>
<evidence type="ECO:0000256" key="4">
    <source>
        <dbReference type="ARBA" id="ARBA00023136"/>
    </source>
</evidence>
<evidence type="ECO:0000313" key="6">
    <source>
        <dbReference type="EMBL" id="KAJ1951971.1"/>
    </source>
</evidence>
<gene>
    <name evidence="6" type="ORF">IWQ62_006327</name>
</gene>
<comment type="caution">
    <text evidence="6">The sequence shown here is derived from an EMBL/GenBank/DDBJ whole genome shotgun (WGS) entry which is preliminary data.</text>
</comment>
<feature type="transmembrane region" description="Helical" evidence="5">
    <location>
        <begin position="224"/>
        <end position="241"/>
    </location>
</feature>
<dbReference type="Gene3D" id="1.20.1250.20">
    <property type="entry name" value="MFS general substrate transporter like domains"/>
    <property type="match status" value="1"/>
</dbReference>
<name>A0A9W8AKI7_9FUNG</name>